<evidence type="ECO:0000313" key="8">
    <source>
        <dbReference type="Proteomes" id="UP000019222"/>
    </source>
</evidence>
<dbReference type="EMBL" id="CP004353">
    <property type="protein sequence ID" value="AHI22944.1"/>
    <property type="molecule type" value="Genomic_DNA"/>
</dbReference>
<dbReference type="PATRIC" id="fig|1224164.3.peg.1565"/>
<protein>
    <submittedName>
        <fullName evidence="7">Lipid A biosynthesis lauroyl acyltransferase</fullName>
    </submittedName>
</protein>
<keyword evidence="2" id="KW-1003">Cell membrane</keyword>
<dbReference type="InterPro" id="IPR004960">
    <property type="entry name" value="LipA_acyltrans"/>
</dbReference>
<evidence type="ECO:0000256" key="2">
    <source>
        <dbReference type="ARBA" id="ARBA00022475"/>
    </source>
</evidence>
<dbReference type="RefSeq" id="WP_025252962.1">
    <property type="nucleotide sequence ID" value="NZ_CP004353.1"/>
</dbReference>
<proteinExistence type="predicted"/>
<dbReference type="NCBIfam" id="NF005919">
    <property type="entry name" value="PRK07920.1"/>
    <property type="match status" value="1"/>
</dbReference>
<dbReference type="PANTHER" id="PTHR30606">
    <property type="entry name" value="LIPID A BIOSYNTHESIS LAUROYL ACYLTRANSFERASE"/>
    <property type="match status" value="1"/>
</dbReference>
<dbReference type="KEGG" id="cvt:B843_07795"/>
<name>W5Y205_9CORY</name>
<accession>W5Y205</accession>
<keyword evidence="8" id="KW-1185">Reference proteome</keyword>
<dbReference type="HOGENOM" id="CLU_049421_3_0_11"/>
<dbReference type="GO" id="GO:0016746">
    <property type="term" value="F:acyltransferase activity"/>
    <property type="evidence" value="ECO:0007669"/>
    <property type="project" value="UniProtKB-KW"/>
</dbReference>
<dbReference type="CDD" id="cd07984">
    <property type="entry name" value="LPLAT_LABLAT-like"/>
    <property type="match status" value="1"/>
</dbReference>
<sequence>MAAPRILSSLRQNLAAAGYIAGWKVVAYLPVAITRPLFTLGADIASRRGKGMPQLRKNLARVVGESNVTDRLVRDSMRSYARYWLESFRLPRMVGEPNLVERYHSGMIGTDILEASLSAGKGVVLVLPHSGNWDMAGMYLAAKYESFTTVAERLKPESLYDAFVDFRESLGFSVVPHEGSTGPYERLLEVVRQGGVVALLGERDLKKSGVEVEFFGETTRMPSGAARLALDSGAPLHVAHCWFDGSGWGTKVSPALEGESVEELVQSIARGFEENIREHPVDWHMLQPLWLKDLDQERYTKGLS</sequence>
<keyword evidence="3" id="KW-0997">Cell inner membrane</keyword>
<keyword evidence="5" id="KW-0472">Membrane</keyword>
<keyword evidence="6 7" id="KW-0012">Acyltransferase</keyword>
<dbReference type="Pfam" id="PF03279">
    <property type="entry name" value="Lip_A_acyltrans"/>
    <property type="match status" value="1"/>
</dbReference>
<dbReference type="Proteomes" id="UP000019222">
    <property type="component" value="Chromosome"/>
</dbReference>
<dbReference type="GO" id="GO:0009247">
    <property type="term" value="P:glycolipid biosynthetic process"/>
    <property type="evidence" value="ECO:0007669"/>
    <property type="project" value="UniProtKB-ARBA"/>
</dbReference>
<evidence type="ECO:0000256" key="6">
    <source>
        <dbReference type="ARBA" id="ARBA00023315"/>
    </source>
</evidence>
<evidence type="ECO:0000256" key="1">
    <source>
        <dbReference type="ARBA" id="ARBA00004533"/>
    </source>
</evidence>
<organism evidence="7 8">
    <name type="scientific">Corynebacterium vitaeruminis DSM 20294</name>
    <dbReference type="NCBI Taxonomy" id="1224164"/>
    <lineage>
        <taxon>Bacteria</taxon>
        <taxon>Bacillati</taxon>
        <taxon>Actinomycetota</taxon>
        <taxon>Actinomycetes</taxon>
        <taxon>Mycobacteriales</taxon>
        <taxon>Corynebacteriaceae</taxon>
        <taxon>Corynebacterium</taxon>
    </lineage>
</organism>
<dbReference type="AlphaFoldDB" id="W5Y205"/>
<dbReference type="eggNOG" id="COG1560">
    <property type="taxonomic scope" value="Bacteria"/>
</dbReference>
<comment type="subcellular location">
    <subcellularLocation>
        <location evidence="1">Cell inner membrane</location>
    </subcellularLocation>
</comment>
<evidence type="ECO:0000256" key="4">
    <source>
        <dbReference type="ARBA" id="ARBA00022679"/>
    </source>
</evidence>
<dbReference type="STRING" id="1224164.B843_07795"/>
<dbReference type="GO" id="GO:0005886">
    <property type="term" value="C:plasma membrane"/>
    <property type="evidence" value="ECO:0007669"/>
    <property type="project" value="UniProtKB-SubCell"/>
</dbReference>
<evidence type="ECO:0000313" key="7">
    <source>
        <dbReference type="EMBL" id="AHI22944.1"/>
    </source>
</evidence>
<evidence type="ECO:0000256" key="5">
    <source>
        <dbReference type="ARBA" id="ARBA00023136"/>
    </source>
</evidence>
<keyword evidence="4 7" id="KW-0808">Transferase</keyword>
<evidence type="ECO:0000256" key="3">
    <source>
        <dbReference type="ARBA" id="ARBA00022519"/>
    </source>
</evidence>
<gene>
    <name evidence="7" type="ORF">B843_07795</name>
</gene>
<reference evidence="7 8" key="1">
    <citation type="submission" date="2013-02" db="EMBL/GenBank/DDBJ databases">
        <title>The complete genome sequence of Corynebacterium vitaeruminis DSM 20294.</title>
        <authorList>
            <person name="Ruckert C."/>
            <person name="Albersmeier A."/>
            <person name="Kalinowski J."/>
        </authorList>
    </citation>
    <scope>NUCLEOTIDE SEQUENCE [LARGE SCALE GENOMIC DNA]</scope>
    <source>
        <strain evidence="8">ATCC 10234</strain>
    </source>
</reference>
<dbReference type="PANTHER" id="PTHR30606:SF10">
    <property type="entry name" value="PHOSPHATIDYLINOSITOL MANNOSIDE ACYLTRANSFERASE"/>
    <property type="match status" value="1"/>
</dbReference>